<accession>A0A3N4LYR6</accession>
<evidence type="ECO:0000313" key="2">
    <source>
        <dbReference type="EMBL" id="RPB28017.1"/>
    </source>
</evidence>
<reference evidence="2 3" key="1">
    <citation type="journal article" date="2018" name="Nat. Ecol. Evol.">
        <title>Pezizomycetes genomes reveal the molecular basis of ectomycorrhizal truffle lifestyle.</title>
        <authorList>
            <person name="Murat C."/>
            <person name="Payen T."/>
            <person name="Noel B."/>
            <person name="Kuo A."/>
            <person name="Morin E."/>
            <person name="Chen J."/>
            <person name="Kohler A."/>
            <person name="Krizsan K."/>
            <person name="Balestrini R."/>
            <person name="Da Silva C."/>
            <person name="Montanini B."/>
            <person name="Hainaut M."/>
            <person name="Levati E."/>
            <person name="Barry K.W."/>
            <person name="Belfiori B."/>
            <person name="Cichocki N."/>
            <person name="Clum A."/>
            <person name="Dockter R.B."/>
            <person name="Fauchery L."/>
            <person name="Guy J."/>
            <person name="Iotti M."/>
            <person name="Le Tacon F."/>
            <person name="Lindquist E.A."/>
            <person name="Lipzen A."/>
            <person name="Malagnac F."/>
            <person name="Mello A."/>
            <person name="Molinier V."/>
            <person name="Miyauchi S."/>
            <person name="Poulain J."/>
            <person name="Riccioni C."/>
            <person name="Rubini A."/>
            <person name="Sitrit Y."/>
            <person name="Splivallo R."/>
            <person name="Traeger S."/>
            <person name="Wang M."/>
            <person name="Zifcakova L."/>
            <person name="Wipf D."/>
            <person name="Zambonelli A."/>
            <person name="Paolocci F."/>
            <person name="Nowrousian M."/>
            <person name="Ottonello S."/>
            <person name="Baldrian P."/>
            <person name="Spatafora J.W."/>
            <person name="Henrissat B."/>
            <person name="Nagy L.G."/>
            <person name="Aury J.M."/>
            <person name="Wincker P."/>
            <person name="Grigoriev I.V."/>
            <person name="Bonfante P."/>
            <person name="Martin F.M."/>
        </authorList>
    </citation>
    <scope>NUCLEOTIDE SEQUENCE [LARGE SCALE GENOMIC DNA]</scope>
    <source>
        <strain evidence="2 3">ATCC MYA-4762</strain>
    </source>
</reference>
<keyword evidence="1" id="KW-0472">Membrane</keyword>
<dbReference type="EMBL" id="ML121530">
    <property type="protein sequence ID" value="RPB28017.1"/>
    <property type="molecule type" value="Genomic_DNA"/>
</dbReference>
<feature type="transmembrane region" description="Helical" evidence="1">
    <location>
        <begin position="48"/>
        <end position="66"/>
    </location>
</feature>
<organism evidence="2 3">
    <name type="scientific">Terfezia boudieri ATCC MYA-4762</name>
    <dbReference type="NCBI Taxonomy" id="1051890"/>
    <lineage>
        <taxon>Eukaryota</taxon>
        <taxon>Fungi</taxon>
        <taxon>Dikarya</taxon>
        <taxon>Ascomycota</taxon>
        <taxon>Pezizomycotina</taxon>
        <taxon>Pezizomycetes</taxon>
        <taxon>Pezizales</taxon>
        <taxon>Pezizaceae</taxon>
        <taxon>Terfezia</taxon>
    </lineage>
</organism>
<dbReference type="AlphaFoldDB" id="A0A3N4LYR6"/>
<evidence type="ECO:0000313" key="3">
    <source>
        <dbReference type="Proteomes" id="UP000267821"/>
    </source>
</evidence>
<name>A0A3N4LYR6_9PEZI</name>
<keyword evidence="3" id="KW-1185">Reference proteome</keyword>
<evidence type="ECO:0000256" key="1">
    <source>
        <dbReference type="SAM" id="Phobius"/>
    </source>
</evidence>
<dbReference type="InParanoid" id="A0A3N4LYR6"/>
<keyword evidence="1" id="KW-0812">Transmembrane</keyword>
<gene>
    <name evidence="2" type="ORF">L211DRAFT_479548</name>
</gene>
<protein>
    <submittedName>
        <fullName evidence="2">Uncharacterized protein</fullName>
    </submittedName>
</protein>
<keyword evidence="1" id="KW-1133">Transmembrane helix</keyword>
<dbReference type="Proteomes" id="UP000267821">
    <property type="component" value="Unassembled WGS sequence"/>
</dbReference>
<sequence>MSNHSLVTCQPDYVCIWLRDSLTTAEVQSGVWRWYHSNGRRQGSRFRYIMPLDALVCIKTLIFLYTRNLAIVTRIKEYA</sequence>
<proteinExistence type="predicted"/>